<feature type="chain" id="PRO_5046859351" description="Big-1 domain-containing protein" evidence="2">
    <location>
        <begin position="33"/>
        <end position="1076"/>
    </location>
</feature>
<dbReference type="SUPFAM" id="SSF49373">
    <property type="entry name" value="Invasin/intimin cell-adhesion fragments"/>
    <property type="match status" value="1"/>
</dbReference>
<comment type="similarity">
    <text evidence="1">Belongs to the intimin/invasin family.</text>
</comment>
<evidence type="ECO:0000313" key="5">
    <source>
        <dbReference type="Proteomes" id="UP000780875"/>
    </source>
</evidence>
<evidence type="ECO:0000256" key="2">
    <source>
        <dbReference type="SAM" id="SignalP"/>
    </source>
</evidence>
<evidence type="ECO:0000259" key="3">
    <source>
        <dbReference type="PROSITE" id="PS51127"/>
    </source>
</evidence>
<keyword evidence="5" id="KW-1185">Reference proteome</keyword>
<feature type="domain" description="Big-1" evidence="3">
    <location>
        <begin position="881"/>
        <end position="988"/>
    </location>
</feature>
<reference evidence="4 5" key="1">
    <citation type="submission" date="2021-09" db="EMBL/GenBank/DDBJ databases">
        <title>Whole genome sequence of Nocardioides sp. GBK3QG-3.</title>
        <authorList>
            <person name="Tuo L."/>
        </authorList>
    </citation>
    <scope>NUCLEOTIDE SEQUENCE [LARGE SCALE GENOMIC DNA]</scope>
    <source>
        <strain evidence="4 5">GBK3QG-3</strain>
    </source>
</reference>
<evidence type="ECO:0000313" key="4">
    <source>
        <dbReference type="EMBL" id="MBZ5740075.1"/>
    </source>
</evidence>
<dbReference type="EMBL" id="JAIQZJ010000012">
    <property type="protein sequence ID" value="MBZ5740075.1"/>
    <property type="molecule type" value="Genomic_DNA"/>
</dbReference>
<accession>A0ABS7UH01</accession>
<keyword evidence="2" id="KW-0732">Signal</keyword>
<feature type="signal peptide" evidence="2">
    <location>
        <begin position="1"/>
        <end position="32"/>
    </location>
</feature>
<protein>
    <recommendedName>
        <fullName evidence="3">Big-1 domain-containing protein</fullName>
    </recommendedName>
</protein>
<dbReference type="Gene3D" id="2.60.40.10">
    <property type="entry name" value="Immunoglobulins"/>
    <property type="match status" value="1"/>
</dbReference>
<organism evidence="4 5">
    <name type="scientific">Nocardioides mangrovi</name>
    <dbReference type="NCBI Taxonomy" id="2874580"/>
    <lineage>
        <taxon>Bacteria</taxon>
        <taxon>Bacillati</taxon>
        <taxon>Actinomycetota</taxon>
        <taxon>Actinomycetes</taxon>
        <taxon>Propionibacteriales</taxon>
        <taxon>Nocardioidaceae</taxon>
        <taxon>Nocardioides</taxon>
    </lineage>
</organism>
<dbReference type="InterPro" id="IPR008964">
    <property type="entry name" value="Invasin/intimin_cell_adhesion"/>
</dbReference>
<evidence type="ECO:0000256" key="1">
    <source>
        <dbReference type="ARBA" id="ARBA00010116"/>
    </source>
</evidence>
<dbReference type="RefSeq" id="WP_224124438.1">
    <property type="nucleotide sequence ID" value="NZ_JAIQZJ010000012.1"/>
</dbReference>
<comment type="caution">
    <text evidence="4">The sequence shown here is derived from an EMBL/GenBank/DDBJ whole genome shotgun (WGS) entry which is preliminary data.</text>
</comment>
<gene>
    <name evidence="4" type="ORF">K8U61_18005</name>
</gene>
<dbReference type="InterPro" id="IPR013783">
    <property type="entry name" value="Ig-like_fold"/>
</dbReference>
<dbReference type="InterPro" id="IPR003344">
    <property type="entry name" value="Big_1_dom"/>
</dbReference>
<dbReference type="Proteomes" id="UP000780875">
    <property type="component" value="Unassembled WGS sequence"/>
</dbReference>
<proteinExistence type="inferred from homology"/>
<dbReference type="PROSITE" id="PS51127">
    <property type="entry name" value="BIG1"/>
    <property type="match status" value="1"/>
</dbReference>
<sequence>MISSGIKRGLAASAVSALAIAGVPLLASSASADSITSTIAGAGDTVLYTQYTGDASIANDGVDTTVHLLAGGGANIQQVRFEYDNGGTWTPIATVSKSNGAFSTEWTVPAALYNTDVDIQAVGLLSTGNPSAGTADGATVHINVASPSVNVGNAAGSAIGVFVQPYAGETATDSLGVVSGTANAGAAGVEVSNLTTGTATGTDTATLGTPANGTRTFTGSVDFTGYSWSAATPAVNEAVVGAASTDANGSDDAEAVSLYKQTITSVTATASPATVQGAGTSTATVTVLDQNGKPVSGAQVVPASGIADAEYTDESGQAKFTGLTGSAEGSQYAYYVNTTDSDGYDAAVDFRRTVTVTSYSPTATTITSSSHDGAAFDRDEYTAGDISVTVKDQSGAALAGQNLSGSWTFTPFGGTAAAPTTVVPADNGDGTYTVALPGGTSAAEGTYTLNVWIEKDGNPGQGSGDLSASALTVKTGEANLVWNDGGVAQAAAGSTATVKGVIELDDHTALPNRNVALTWTKNVLGDAAIAPQAAQPAGTTRVSDTAATAVSGSDGSFGLAIVDPTATPQTAELGGTVLANDANTPAYGTNNDNASSPLEVDFLADTVVSSSESDTDSYDLAGDATPGRPVHVDITVENAAGTPLTDLPVKVSTDHGFFTTPDATQLSELKADPAAADGAQYGEWEDLGSTYDTTTDDSGYAEAVVAIEKDSGFDDDGEVDATVTFTVGGKTFTEPVTFYSEDPFNGGEVTVTLDDTQTVSDATLPKAPTTEQLAWNVQATDQYGNLTSAFIDLDDAGSAADLSTSGTWSNFTDDSPNLYTSSDEAADQTVTGTWDNAPVTTWLDADTTTAGFQGDTDASDSIDTTHPVDITGDSETISWYDIDYSASTFTLTHTGSDTQPVGTTVTETYTAVDQNGEPIQGLHVDFFRTGPDDLQNGEGNGSGTTNAAGQAFYIFQGAKAGTATVTAVLSDGSTIIPQGEQTDVVKFQGTVDPKLKVSGSGGKTDKVKANAVSAAAGAKATLWVKGKKVASKTLNASGDTTFKVKDKNGKKLTKYTVKITAVSGKTTADKASKKIK</sequence>
<name>A0ABS7UH01_9ACTN</name>